<dbReference type="PANTHER" id="PTHR48200:SF1">
    <property type="entry name" value="AMINOTRANSFERASE-LIKE PLANT MOBILE DOMAIN-CONTAINING PROTEIN"/>
    <property type="match status" value="1"/>
</dbReference>
<comment type="caution">
    <text evidence="2">The sequence shown here is derived from an EMBL/GenBank/DDBJ whole genome shotgun (WGS) entry which is preliminary data.</text>
</comment>
<dbReference type="InterPro" id="IPR056647">
    <property type="entry name" value="DUF7745"/>
</dbReference>
<dbReference type="PANTHER" id="PTHR48200">
    <property type="entry name" value="PROTEIN, PUTATIVE-RELATED"/>
    <property type="match status" value="1"/>
</dbReference>
<reference evidence="2 3" key="1">
    <citation type="journal article" date="2019" name="Genome Biol. Evol.">
        <title>Insights into the evolution of the New World diploid cottons (Gossypium, subgenus Houzingenia) based on genome sequencing.</title>
        <authorList>
            <person name="Grover C.E."/>
            <person name="Arick M.A. 2nd"/>
            <person name="Thrash A."/>
            <person name="Conover J.L."/>
            <person name="Sanders W.S."/>
            <person name="Peterson D.G."/>
            <person name="Frelichowski J.E."/>
            <person name="Scheffler J.A."/>
            <person name="Scheffler B.E."/>
            <person name="Wendel J.F."/>
        </authorList>
    </citation>
    <scope>NUCLEOTIDE SEQUENCE [LARGE SCALE GENOMIC DNA]</scope>
    <source>
        <strain evidence="2">4</strain>
        <tissue evidence="2">Leaf</tissue>
    </source>
</reference>
<dbReference type="Proteomes" id="UP000593574">
    <property type="component" value="Unassembled WGS sequence"/>
</dbReference>
<name>A0A7J9B399_9ROSI</name>
<evidence type="ECO:0000313" key="3">
    <source>
        <dbReference type="Proteomes" id="UP000593574"/>
    </source>
</evidence>
<organism evidence="2 3">
    <name type="scientific">Gossypium laxum</name>
    <dbReference type="NCBI Taxonomy" id="34288"/>
    <lineage>
        <taxon>Eukaryota</taxon>
        <taxon>Viridiplantae</taxon>
        <taxon>Streptophyta</taxon>
        <taxon>Embryophyta</taxon>
        <taxon>Tracheophyta</taxon>
        <taxon>Spermatophyta</taxon>
        <taxon>Magnoliopsida</taxon>
        <taxon>eudicotyledons</taxon>
        <taxon>Gunneridae</taxon>
        <taxon>Pentapetalae</taxon>
        <taxon>rosids</taxon>
        <taxon>malvids</taxon>
        <taxon>Malvales</taxon>
        <taxon>Malvaceae</taxon>
        <taxon>Malvoideae</taxon>
        <taxon>Gossypium</taxon>
    </lineage>
</organism>
<dbReference type="EMBL" id="JABEZV010446705">
    <property type="protein sequence ID" value="MBA0730703.1"/>
    <property type="molecule type" value="Genomic_DNA"/>
</dbReference>
<dbReference type="Pfam" id="PF24924">
    <property type="entry name" value="DUF7745"/>
    <property type="match status" value="1"/>
</dbReference>
<protein>
    <recommendedName>
        <fullName evidence="1">DUF7745 domain-containing protein</fullName>
    </recommendedName>
</protein>
<gene>
    <name evidence="2" type="ORF">Golax_025944</name>
</gene>
<proteinExistence type="predicted"/>
<feature type="domain" description="DUF7745" evidence="1">
    <location>
        <begin position="35"/>
        <end position="168"/>
    </location>
</feature>
<sequence>MTQNDLQELKEVWDQWDDETNQLFYCNNGDLRKVDLVPTVEEYTTLLHCSRIQADKAYSRAANALNFLKNLMSITGMSKQWVATQIKQKRDNKCISWKSLRDLILANPDMKERVDVFALCIYGLVIFPKALGHIDEAVSDLFDRLEKRVTSIPVILAETFRSLSACRRTG</sequence>
<dbReference type="AlphaFoldDB" id="A0A7J9B399"/>
<keyword evidence="3" id="KW-1185">Reference proteome</keyword>
<evidence type="ECO:0000313" key="2">
    <source>
        <dbReference type="EMBL" id="MBA0730703.1"/>
    </source>
</evidence>
<evidence type="ECO:0000259" key="1">
    <source>
        <dbReference type="Pfam" id="PF24924"/>
    </source>
</evidence>
<feature type="non-terminal residue" evidence="2">
    <location>
        <position position="170"/>
    </location>
</feature>
<accession>A0A7J9B399</accession>